<name>A0AAN9YR87_9PEZI</name>
<organism evidence="2 3">
    <name type="scientific">Diatrype stigma</name>
    <dbReference type="NCBI Taxonomy" id="117547"/>
    <lineage>
        <taxon>Eukaryota</taxon>
        <taxon>Fungi</taxon>
        <taxon>Dikarya</taxon>
        <taxon>Ascomycota</taxon>
        <taxon>Pezizomycotina</taxon>
        <taxon>Sordariomycetes</taxon>
        <taxon>Xylariomycetidae</taxon>
        <taxon>Xylariales</taxon>
        <taxon>Diatrypaceae</taxon>
        <taxon>Diatrype</taxon>
    </lineage>
</organism>
<keyword evidence="3" id="KW-1185">Reference proteome</keyword>
<sequence>MPHSRANGQSSSPNPFHEPVNSLAVMLQRTKRAIPRRTTPAAQIAFLAPILQHLQQHEANTPGTGTTASRPTSIYYDPILRVETIYEPRMLPPLQRIPIRQFFKHWLAAMGEQKAQRQHRQEELGLQGAAEDIGANGREMERGPWAPALADSSPGSEIRQPDLLLEDPDCLWMRNFDPTTPKNPAPVPSTLHPNHAESRRRRAVARNEALLFSRWLRAGAMSASGSTYADAGADAMATVVYASSPPAPTSSRTATTAAALWRVLVRLIYELLRHLPRTDMLFPRRERARLSREAFRRFLALATPPASIRGGAEQEEEEDALEAGVSIFEALASLTDRDNEREHEQGHDGERDAAVAGDGCMRADEAERERERIRMEREHWQMWKKRQLPMVLIVDLTEVPTEAVETTHHLLPPPSLPPLPHYHSDRPLLLYRRFVAALEAFTERNRAALLLVGRDGVCRMRVAFVDPAKSRLESEWSD</sequence>
<comment type="caution">
    <text evidence="2">The sequence shown here is derived from an EMBL/GenBank/DDBJ whole genome shotgun (WGS) entry which is preliminary data.</text>
</comment>
<dbReference type="Proteomes" id="UP001320420">
    <property type="component" value="Unassembled WGS sequence"/>
</dbReference>
<reference evidence="2 3" key="1">
    <citation type="submission" date="2024-02" db="EMBL/GenBank/DDBJ databases">
        <title>De novo assembly and annotation of 12 fungi associated with fruit tree decline syndrome in Ontario, Canada.</title>
        <authorList>
            <person name="Sulman M."/>
            <person name="Ellouze W."/>
            <person name="Ilyukhin E."/>
        </authorList>
    </citation>
    <scope>NUCLEOTIDE SEQUENCE [LARGE SCALE GENOMIC DNA]</scope>
    <source>
        <strain evidence="2 3">M11/M66-122</strain>
    </source>
</reference>
<proteinExistence type="predicted"/>
<evidence type="ECO:0000313" key="3">
    <source>
        <dbReference type="Proteomes" id="UP001320420"/>
    </source>
</evidence>
<gene>
    <name evidence="2" type="ORF">SLS62_006975</name>
</gene>
<feature type="compositionally biased region" description="Basic and acidic residues" evidence="1">
    <location>
        <begin position="335"/>
        <end position="353"/>
    </location>
</feature>
<dbReference type="AlphaFoldDB" id="A0AAN9YR87"/>
<feature type="region of interest" description="Disordered" evidence="1">
    <location>
        <begin position="179"/>
        <end position="200"/>
    </location>
</feature>
<feature type="region of interest" description="Disordered" evidence="1">
    <location>
        <begin position="335"/>
        <end position="359"/>
    </location>
</feature>
<protein>
    <submittedName>
        <fullName evidence="2">Uncharacterized protein</fullName>
    </submittedName>
</protein>
<dbReference type="EMBL" id="JAKJXP020000054">
    <property type="protein sequence ID" value="KAK7751145.1"/>
    <property type="molecule type" value="Genomic_DNA"/>
</dbReference>
<evidence type="ECO:0000256" key="1">
    <source>
        <dbReference type="SAM" id="MobiDB-lite"/>
    </source>
</evidence>
<feature type="region of interest" description="Disordered" evidence="1">
    <location>
        <begin position="142"/>
        <end position="161"/>
    </location>
</feature>
<accession>A0AAN9YR87</accession>
<evidence type="ECO:0000313" key="2">
    <source>
        <dbReference type="EMBL" id="KAK7751145.1"/>
    </source>
</evidence>